<evidence type="ECO:0000256" key="1">
    <source>
        <dbReference type="SAM" id="Phobius"/>
    </source>
</evidence>
<sequence length="58" mass="6616">MQANPGVSTDTFSPSHIFSYLPPLSLFFSFTVSQLSFHPPNIHFWRFPTAYNFPSGHI</sequence>
<proteinExistence type="predicted"/>
<gene>
    <name evidence="2" type="ORF">M747DRAFT_146085</name>
</gene>
<protein>
    <submittedName>
        <fullName evidence="2">Uncharacterized protein</fullName>
    </submittedName>
</protein>
<evidence type="ECO:0000313" key="3">
    <source>
        <dbReference type="Proteomes" id="UP000253845"/>
    </source>
</evidence>
<dbReference type="VEuPathDB" id="FungiDB:M747DRAFT_146085"/>
<dbReference type="AlphaFoldDB" id="A0A370BHI4"/>
<organism evidence="2 3">
    <name type="scientific">Aspergillus niger ATCC 13496</name>
    <dbReference type="NCBI Taxonomy" id="1353008"/>
    <lineage>
        <taxon>Eukaryota</taxon>
        <taxon>Fungi</taxon>
        <taxon>Dikarya</taxon>
        <taxon>Ascomycota</taxon>
        <taxon>Pezizomycotina</taxon>
        <taxon>Eurotiomycetes</taxon>
        <taxon>Eurotiomycetidae</taxon>
        <taxon>Eurotiales</taxon>
        <taxon>Aspergillaceae</taxon>
        <taxon>Aspergillus</taxon>
        <taxon>Aspergillus subgen. Circumdati</taxon>
    </lineage>
</organism>
<reference evidence="2 3" key="1">
    <citation type="submission" date="2018-07" db="EMBL/GenBank/DDBJ databases">
        <title>Section-level genome sequencing of Aspergillus section Nigri to investigate inter- and intra-species variation.</title>
        <authorList>
            <consortium name="DOE Joint Genome Institute"/>
            <person name="Vesth T.C."/>
            <person name="Nybo J.L."/>
            <person name="Theobald S."/>
            <person name="Frisvad J.C."/>
            <person name="Larsen T.O."/>
            <person name="Nielsen K.F."/>
            <person name="Hoof J.B."/>
            <person name="Brandl J."/>
            <person name="Salamov A."/>
            <person name="Riley R."/>
            <person name="Gladden J.M."/>
            <person name="Phatale P."/>
            <person name="Nielsen M.T."/>
            <person name="Lyhne E.K."/>
            <person name="Kogle M.E."/>
            <person name="Strasser K."/>
            <person name="McDonnell E."/>
            <person name="Barry K."/>
            <person name="Clum A."/>
            <person name="Chen C."/>
            <person name="Nolan M."/>
            <person name="Sandor L."/>
            <person name="Kuo A."/>
            <person name="Lipzen A."/>
            <person name="Hainaut M."/>
            <person name="Drula E."/>
            <person name="Tsang A."/>
            <person name="Magnuson J.K."/>
            <person name="Henrissat B."/>
            <person name="Wiebenga A."/>
            <person name="Simmons B.A."/>
            <person name="Makela M.R."/>
            <person name="De vries R.P."/>
            <person name="Grigoriev I.V."/>
            <person name="Mortensen U.H."/>
            <person name="Baker S.E."/>
            <person name="Andersen M.R."/>
        </authorList>
    </citation>
    <scope>NUCLEOTIDE SEQUENCE [LARGE SCALE GENOMIC DNA]</scope>
    <source>
        <strain evidence="2 3">ATCC 13496</strain>
    </source>
</reference>
<accession>A0A370BHI4</accession>
<keyword evidence="1" id="KW-0472">Membrane</keyword>
<keyword evidence="1" id="KW-1133">Transmembrane helix</keyword>
<keyword evidence="1" id="KW-0812">Transmembrane</keyword>
<name>A0A370BHI4_ASPNG</name>
<dbReference type="Proteomes" id="UP000253845">
    <property type="component" value="Unassembled WGS sequence"/>
</dbReference>
<dbReference type="EMBL" id="KZ851954">
    <property type="protein sequence ID" value="RDH15044.1"/>
    <property type="molecule type" value="Genomic_DNA"/>
</dbReference>
<feature type="transmembrane region" description="Helical" evidence="1">
    <location>
        <begin position="20"/>
        <end position="37"/>
    </location>
</feature>
<evidence type="ECO:0000313" key="2">
    <source>
        <dbReference type="EMBL" id="RDH15044.1"/>
    </source>
</evidence>